<dbReference type="PROSITE" id="PS00059">
    <property type="entry name" value="ADH_ZINC"/>
    <property type="match status" value="1"/>
</dbReference>
<name>A0ABD0LJV2_9CAEN</name>
<feature type="domain" description="Enoyl reductase (ER)" evidence="10">
    <location>
        <begin position="11"/>
        <end position="346"/>
    </location>
</feature>
<dbReference type="GO" id="GO:0016491">
    <property type="term" value="F:oxidoreductase activity"/>
    <property type="evidence" value="ECO:0007669"/>
    <property type="project" value="UniProtKB-KW"/>
</dbReference>
<comment type="caution">
    <text evidence="11">The sequence shown here is derived from an EMBL/GenBank/DDBJ whole genome shotgun (WGS) entry which is preliminary data.</text>
</comment>
<evidence type="ECO:0000256" key="9">
    <source>
        <dbReference type="RuleBase" id="RU361277"/>
    </source>
</evidence>
<dbReference type="SUPFAM" id="SSF50129">
    <property type="entry name" value="GroES-like"/>
    <property type="match status" value="1"/>
</dbReference>
<dbReference type="GO" id="GO:0046872">
    <property type="term" value="F:metal ion binding"/>
    <property type="evidence" value="ECO:0007669"/>
    <property type="project" value="UniProtKB-KW"/>
</dbReference>
<dbReference type="SMART" id="SM00829">
    <property type="entry name" value="PKS_ER"/>
    <property type="match status" value="1"/>
</dbReference>
<evidence type="ECO:0000256" key="8">
    <source>
        <dbReference type="ARBA" id="ARBA00032485"/>
    </source>
</evidence>
<dbReference type="Proteomes" id="UP001519460">
    <property type="component" value="Unassembled WGS sequence"/>
</dbReference>
<keyword evidence="5" id="KW-0560">Oxidoreductase</keyword>
<evidence type="ECO:0000256" key="6">
    <source>
        <dbReference type="ARBA" id="ARBA00023027"/>
    </source>
</evidence>
<proteinExistence type="inferred from homology"/>
<dbReference type="AlphaFoldDB" id="A0ABD0LJV2"/>
<gene>
    <name evidence="11" type="ORF">BaRGS_00008896</name>
</gene>
<evidence type="ECO:0000256" key="7">
    <source>
        <dbReference type="ARBA" id="ARBA00026132"/>
    </source>
</evidence>
<evidence type="ECO:0000256" key="3">
    <source>
        <dbReference type="ARBA" id="ARBA00022723"/>
    </source>
</evidence>
<dbReference type="Gene3D" id="3.90.180.10">
    <property type="entry name" value="Medium-chain alcohol dehydrogenases, catalytic domain"/>
    <property type="match status" value="1"/>
</dbReference>
<keyword evidence="12" id="KW-1185">Reference proteome</keyword>
<evidence type="ECO:0000256" key="2">
    <source>
        <dbReference type="ARBA" id="ARBA00008072"/>
    </source>
</evidence>
<dbReference type="InterPro" id="IPR036291">
    <property type="entry name" value="NAD(P)-bd_dom_sf"/>
</dbReference>
<dbReference type="PANTHER" id="PTHR43161:SF9">
    <property type="entry name" value="SORBITOL DEHYDROGENASE"/>
    <property type="match status" value="1"/>
</dbReference>
<keyword evidence="4 9" id="KW-0862">Zinc</keyword>
<dbReference type="SUPFAM" id="SSF51735">
    <property type="entry name" value="NAD(P)-binding Rossmann-fold domains"/>
    <property type="match status" value="1"/>
</dbReference>
<keyword evidence="3 9" id="KW-0479">Metal-binding</keyword>
<organism evidence="11 12">
    <name type="scientific">Batillaria attramentaria</name>
    <dbReference type="NCBI Taxonomy" id="370345"/>
    <lineage>
        <taxon>Eukaryota</taxon>
        <taxon>Metazoa</taxon>
        <taxon>Spiralia</taxon>
        <taxon>Lophotrochozoa</taxon>
        <taxon>Mollusca</taxon>
        <taxon>Gastropoda</taxon>
        <taxon>Caenogastropoda</taxon>
        <taxon>Sorbeoconcha</taxon>
        <taxon>Cerithioidea</taxon>
        <taxon>Batillariidae</taxon>
        <taxon>Batillaria</taxon>
    </lineage>
</organism>
<dbReference type="CDD" id="cd05285">
    <property type="entry name" value="sorbitol_DH"/>
    <property type="match status" value="1"/>
</dbReference>
<sequence length="354" mass="37114">MSTNLSAVLYGKDDLRMEAVPVKEPKEGEVLVSVRAGGVCHTDVHMLDHGKIGNFDFQAAPTVIGHELSGVVSKVGPGVANVKPGDRIAVDSVLSCGSCSQCKRGRLNTCLNVVYVGISASVNGGLARYTVIPAKAAYVLPDSVDFEEGAFTEPLAVCVNAVNRSNIALGDTVLVLGAGPIGLLTLQVARARGAANVCVADINSDRLQLAKKLGASHTVLFSTDEADARVSAQKILEQVGEADSALECTGAELCIQVAVYAVRAGGCVTVVGIGAEHMNLPITECVLKEVDVRGAAANSFCYPAAIKLMETGQVKVKPIISHRFLLDELPHAIGLVRNRQCNKVMIDCSKSPQK</sequence>
<dbReference type="InterPro" id="IPR013154">
    <property type="entry name" value="ADH-like_N"/>
</dbReference>
<dbReference type="InterPro" id="IPR002328">
    <property type="entry name" value="ADH_Zn_CS"/>
</dbReference>
<dbReference type="InterPro" id="IPR013149">
    <property type="entry name" value="ADH-like_C"/>
</dbReference>
<dbReference type="PANTHER" id="PTHR43161">
    <property type="entry name" value="SORBITOL DEHYDROGENASE"/>
    <property type="match status" value="1"/>
</dbReference>
<accession>A0ABD0LJV2</accession>
<protein>
    <recommendedName>
        <fullName evidence="7">Sorbitol dehydrogenase</fullName>
    </recommendedName>
    <alternativeName>
        <fullName evidence="8">Polyol dehydrogenase</fullName>
    </alternativeName>
</protein>
<evidence type="ECO:0000259" key="10">
    <source>
        <dbReference type="SMART" id="SM00829"/>
    </source>
</evidence>
<dbReference type="Gene3D" id="3.40.50.720">
    <property type="entry name" value="NAD(P)-binding Rossmann-like Domain"/>
    <property type="match status" value="1"/>
</dbReference>
<evidence type="ECO:0000313" key="12">
    <source>
        <dbReference type="Proteomes" id="UP001519460"/>
    </source>
</evidence>
<evidence type="ECO:0000256" key="1">
    <source>
        <dbReference type="ARBA" id="ARBA00001947"/>
    </source>
</evidence>
<reference evidence="11 12" key="1">
    <citation type="journal article" date="2023" name="Sci. Data">
        <title>Genome assembly of the Korean intertidal mud-creeper Batillaria attramentaria.</title>
        <authorList>
            <person name="Patra A.K."/>
            <person name="Ho P.T."/>
            <person name="Jun S."/>
            <person name="Lee S.J."/>
            <person name="Kim Y."/>
            <person name="Won Y.J."/>
        </authorList>
    </citation>
    <scope>NUCLEOTIDE SEQUENCE [LARGE SCALE GENOMIC DNA]</scope>
    <source>
        <strain evidence="11">Wonlab-2016</strain>
    </source>
</reference>
<dbReference type="Pfam" id="PF00107">
    <property type="entry name" value="ADH_zinc_N"/>
    <property type="match status" value="1"/>
</dbReference>
<comment type="similarity">
    <text evidence="2 9">Belongs to the zinc-containing alcohol dehydrogenase family.</text>
</comment>
<dbReference type="InterPro" id="IPR020843">
    <property type="entry name" value="ER"/>
</dbReference>
<evidence type="ECO:0000256" key="4">
    <source>
        <dbReference type="ARBA" id="ARBA00022833"/>
    </source>
</evidence>
<evidence type="ECO:0000256" key="5">
    <source>
        <dbReference type="ARBA" id="ARBA00023002"/>
    </source>
</evidence>
<comment type="cofactor">
    <cofactor evidence="1 9">
        <name>Zn(2+)</name>
        <dbReference type="ChEBI" id="CHEBI:29105"/>
    </cofactor>
</comment>
<dbReference type="EMBL" id="JACVVK020000041">
    <property type="protein sequence ID" value="KAK7499805.1"/>
    <property type="molecule type" value="Genomic_DNA"/>
</dbReference>
<dbReference type="InterPro" id="IPR011032">
    <property type="entry name" value="GroES-like_sf"/>
</dbReference>
<keyword evidence="6" id="KW-0520">NAD</keyword>
<dbReference type="InterPro" id="IPR045306">
    <property type="entry name" value="SDH-like"/>
</dbReference>
<evidence type="ECO:0000313" key="11">
    <source>
        <dbReference type="EMBL" id="KAK7499805.1"/>
    </source>
</evidence>
<dbReference type="Pfam" id="PF08240">
    <property type="entry name" value="ADH_N"/>
    <property type="match status" value="1"/>
</dbReference>
<dbReference type="FunFam" id="3.40.50.720:FF:000068">
    <property type="entry name" value="Sorbitol dehydrogenase"/>
    <property type="match status" value="1"/>
</dbReference>